<dbReference type="AlphaFoldDB" id="A0AAW0HP70"/>
<name>A0AAW0HP70_MYOGA</name>
<evidence type="ECO:0000313" key="2">
    <source>
        <dbReference type="Proteomes" id="UP001488838"/>
    </source>
</evidence>
<proteinExistence type="predicted"/>
<accession>A0AAW0HP70</accession>
<keyword evidence="2" id="KW-1185">Reference proteome</keyword>
<dbReference type="Proteomes" id="UP001488838">
    <property type="component" value="Unassembled WGS sequence"/>
</dbReference>
<organism evidence="1 2">
    <name type="scientific">Myodes glareolus</name>
    <name type="common">Bank vole</name>
    <name type="synonym">Clethrionomys glareolus</name>
    <dbReference type="NCBI Taxonomy" id="447135"/>
    <lineage>
        <taxon>Eukaryota</taxon>
        <taxon>Metazoa</taxon>
        <taxon>Chordata</taxon>
        <taxon>Craniata</taxon>
        <taxon>Vertebrata</taxon>
        <taxon>Euteleostomi</taxon>
        <taxon>Mammalia</taxon>
        <taxon>Eutheria</taxon>
        <taxon>Euarchontoglires</taxon>
        <taxon>Glires</taxon>
        <taxon>Rodentia</taxon>
        <taxon>Myomorpha</taxon>
        <taxon>Muroidea</taxon>
        <taxon>Cricetidae</taxon>
        <taxon>Arvicolinae</taxon>
        <taxon>Myodes</taxon>
    </lineage>
</organism>
<dbReference type="EMBL" id="JBBHLL010000411">
    <property type="protein sequence ID" value="KAK7803596.1"/>
    <property type="molecule type" value="Genomic_DNA"/>
</dbReference>
<protein>
    <submittedName>
        <fullName evidence="1">Uncharacterized protein</fullName>
    </submittedName>
</protein>
<evidence type="ECO:0000313" key="1">
    <source>
        <dbReference type="EMBL" id="KAK7803596.1"/>
    </source>
</evidence>
<gene>
    <name evidence="1" type="ORF">U0070_002472</name>
</gene>
<sequence length="116" mass="12791">MSKILGRLMELLDLCHELFSANEECAQCQRTSDIPRHTVHFPRVPGSGVEKARESDGEKGLLRATCTVDRTQSQLGTEPHQGGTTQTLFDAIITVKAPMFAILWTLSEICLSSSNM</sequence>
<reference evidence="1 2" key="1">
    <citation type="journal article" date="2023" name="bioRxiv">
        <title>Conserved and derived expression patterns and positive selection on dental genes reveal complex evolutionary context of ever-growing rodent molars.</title>
        <authorList>
            <person name="Calamari Z.T."/>
            <person name="Song A."/>
            <person name="Cohen E."/>
            <person name="Akter M."/>
            <person name="Roy R.D."/>
            <person name="Hallikas O."/>
            <person name="Christensen M.M."/>
            <person name="Li P."/>
            <person name="Marangoni P."/>
            <person name="Jernvall J."/>
            <person name="Klein O.D."/>
        </authorList>
    </citation>
    <scope>NUCLEOTIDE SEQUENCE [LARGE SCALE GENOMIC DNA]</scope>
    <source>
        <strain evidence="1">V071</strain>
    </source>
</reference>
<comment type="caution">
    <text evidence="1">The sequence shown here is derived from an EMBL/GenBank/DDBJ whole genome shotgun (WGS) entry which is preliminary data.</text>
</comment>